<proteinExistence type="predicted"/>
<evidence type="ECO:0000259" key="1">
    <source>
        <dbReference type="Pfam" id="PF00196"/>
    </source>
</evidence>
<dbReference type="SUPFAM" id="SSF46894">
    <property type="entry name" value="C-terminal effector domain of the bipartite response regulators"/>
    <property type="match status" value="1"/>
</dbReference>
<dbReference type="Gene3D" id="1.10.10.10">
    <property type="entry name" value="Winged helix-like DNA-binding domain superfamily/Winged helix DNA-binding domain"/>
    <property type="match status" value="1"/>
</dbReference>
<evidence type="ECO:0000313" key="2">
    <source>
        <dbReference type="EMBL" id="GGM49941.1"/>
    </source>
</evidence>
<sequence length="55" mass="5806">MRPSNRRPTMCASCRGTVKTHLSHIFTKLGTTNRAKLVAAVIDGGLSAGRRVPGG</sequence>
<dbReference type="AlphaFoldDB" id="A0A917U1J2"/>
<dbReference type="InterPro" id="IPR000792">
    <property type="entry name" value="Tscrpt_reg_LuxR_C"/>
</dbReference>
<comment type="caution">
    <text evidence="2">The sequence shown here is derived from an EMBL/GenBank/DDBJ whole genome shotgun (WGS) entry which is preliminary data.</text>
</comment>
<dbReference type="Pfam" id="PF00196">
    <property type="entry name" value="GerE"/>
    <property type="match status" value="1"/>
</dbReference>
<dbReference type="GO" id="GO:0003677">
    <property type="term" value="F:DNA binding"/>
    <property type="evidence" value="ECO:0007669"/>
    <property type="project" value="InterPro"/>
</dbReference>
<reference evidence="2" key="2">
    <citation type="submission" date="2020-09" db="EMBL/GenBank/DDBJ databases">
        <authorList>
            <person name="Sun Q."/>
            <person name="Ohkuma M."/>
        </authorList>
    </citation>
    <scope>NUCLEOTIDE SEQUENCE</scope>
    <source>
        <strain evidence="2">JCM 19831</strain>
    </source>
</reference>
<organism evidence="2 3">
    <name type="scientific">Dactylosporangium sucinum</name>
    <dbReference type="NCBI Taxonomy" id="1424081"/>
    <lineage>
        <taxon>Bacteria</taxon>
        <taxon>Bacillati</taxon>
        <taxon>Actinomycetota</taxon>
        <taxon>Actinomycetes</taxon>
        <taxon>Micromonosporales</taxon>
        <taxon>Micromonosporaceae</taxon>
        <taxon>Dactylosporangium</taxon>
    </lineage>
</organism>
<reference evidence="2" key="1">
    <citation type="journal article" date="2014" name="Int. J. Syst. Evol. Microbiol.">
        <title>Complete genome sequence of Corynebacterium casei LMG S-19264T (=DSM 44701T), isolated from a smear-ripened cheese.</title>
        <authorList>
            <consortium name="US DOE Joint Genome Institute (JGI-PGF)"/>
            <person name="Walter F."/>
            <person name="Albersmeier A."/>
            <person name="Kalinowski J."/>
            <person name="Ruckert C."/>
        </authorList>
    </citation>
    <scope>NUCLEOTIDE SEQUENCE</scope>
    <source>
        <strain evidence="2">JCM 19831</strain>
    </source>
</reference>
<protein>
    <recommendedName>
        <fullName evidence="1">HTH luxR-type domain-containing protein</fullName>
    </recommendedName>
</protein>
<accession>A0A917U1J2</accession>
<dbReference type="EMBL" id="BMPI01000032">
    <property type="protein sequence ID" value="GGM49941.1"/>
    <property type="molecule type" value="Genomic_DNA"/>
</dbReference>
<gene>
    <name evidence="2" type="ORF">GCM10007977_059520</name>
</gene>
<keyword evidence="3" id="KW-1185">Reference proteome</keyword>
<dbReference type="RefSeq" id="WP_190253271.1">
    <property type="nucleotide sequence ID" value="NZ_BMPI01000032.1"/>
</dbReference>
<dbReference type="GO" id="GO:0006355">
    <property type="term" value="P:regulation of DNA-templated transcription"/>
    <property type="evidence" value="ECO:0007669"/>
    <property type="project" value="InterPro"/>
</dbReference>
<dbReference type="Proteomes" id="UP000642070">
    <property type="component" value="Unassembled WGS sequence"/>
</dbReference>
<dbReference type="InterPro" id="IPR036388">
    <property type="entry name" value="WH-like_DNA-bd_sf"/>
</dbReference>
<name>A0A917U1J2_9ACTN</name>
<evidence type="ECO:0000313" key="3">
    <source>
        <dbReference type="Proteomes" id="UP000642070"/>
    </source>
</evidence>
<dbReference type="InterPro" id="IPR016032">
    <property type="entry name" value="Sig_transdc_resp-reg_C-effctor"/>
</dbReference>
<feature type="domain" description="HTH luxR-type" evidence="1">
    <location>
        <begin position="16"/>
        <end position="39"/>
    </location>
</feature>